<keyword evidence="5" id="KW-1185">Reference proteome</keyword>
<dbReference type="PROSITE" id="PS50206">
    <property type="entry name" value="RHODANESE_3"/>
    <property type="match status" value="1"/>
</dbReference>
<dbReference type="Gene3D" id="3.40.250.10">
    <property type="entry name" value="Rhodanese-like domain"/>
    <property type="match status" value="1"/>
</dbReference>
<evidence type="ECO:0000259" key="3">
    <source>
        <dbReference type="PROSITE" id="PS51352"/>
    </source>
</evidence>
<evidence type="ECO:0000256" key="1">
    <source>
        <dbReference type="ARBA" id="ARBA00023284"/>
    </source>
</evidence>
<dbReference type="Pfam" id="PF00085">
    <property type="entry name" value="Thioredoxin"/>
    <property type="match status" value="1"/>
</dbReference>
<evidence type="ECO:0000259" key="2">
    <source>
        <dbReference type="PROSITE" id="PS50206"/>
    </source>
</evidence>
<dbReference type="PROSITE" id="PS51352">
    <property type="entry name" value="THIOREDOXIN_2"/>
    <property type="match status" value="1"/>
</dbReference>
<accession>A0AAE3XSB3</accession>
<dbReference type="InterPro" id="IPR017937">
    <property type="entry name" value="Thioredoxin_CS"/>
</dbReference>
<organism evidence="4 5">
    <name type="scientific">Aureibacter tunicatorum</name>
    <dbReference type="NCBI Taxonomy" id="866807"/>
    <lineage>
        <taxon>Bacteria</taxon>
        <taxon>Pseudomonadati</taxon>
        <taxon>Bacteroidota</taxon>
        <taxon>Cytophagia</taxon>
        <taxon>Cytophagales</taxon>
        <taxon>Persicobacteraceae</taxon>
        <taxon>Aureibacter</taxon>
    </lineage>
</organism>
<dbReference type="CDD" id="cd00158">
    <property type="entry name" value="RHOD"/>
    <property type="match status" value="1"/>
</dbReference>
<dbReference type="InterPro" id="IPR050229">
    <property type="entry name" value="GlpE_sulfurtransferase"/>
</dbReference>
<feature type="domain" description="Thioredoxin" evidence="3">
    <location>
        <begin position="97"/>
        <end position="236"/>
    </location>
</feature>
<gene>
    <name evidence="4" type="ORF">HNQ88_004067</name>
</gene>
<dbReference type="InterPro" id="IPR036873">
    <property type="entry name" value="Rhodanese-like_dom_sf"/>
</dbReference>
<keyword evidence="1" id="KW-0676">Redox-active center</keyword>
<dbReference type="InterPro" id="IPR001763">
    <property type="entry name" value="Rhodanese-like_dom"/>
</dbReference>
<dbReference type="PANTHER" id="PTHR43031">
    <property type="entry name" value="FAD-DEPENDENT OXIDOREDUCTASE"/>
    <property type="match status" value="1"/>
</dbReference>
<dbReference type="SMART" id="SM00450">
    <property type="entry name" value="RHOD"/>
    <property type="match status" value="1"/>
</dbReference>
<dbReference type="AlphaFoldDB" id="A0AAE3XSB3"/>
<dbReference type="InterPro" id="IPR036249">
    <property type="entry name" value="Thioredoxin-like_sf"/>
</dbReference>
<comment type="caution">
    <text evidence="4">The sequence shown here is derived from an EMBL/GenBank/DDBJ whole genome shotgun (WGS) entry which is preliminary data.</text>
</comment>
<dbReference type="EMBL" id="JAVDQD010000006">
    <property type="protein sequence ID" value="MDR6240991.1"/>
    <property type="molecule type" value="Genomic_DNA"/>
</dbReference>
<dbReference type="PROSITE" id="PS00194">
    <property type="entry name" value="THIOREDOXIN_1"/>
    <property type="match status" value="1"/>
</dbReference>
<evidence type="ECO:0000313" key="4">
    <source>
        <dbReference type="EMBL" id="MDR6240991.1"/>
    </source>
</evidence>
<dbReference type="Pfam" id="PF00581">
    <property type="entry name" value="Rhodanese"/>
    <property type="match status" value="1"/>
</dbReference>
<dbReference type="PROSITE" id="PS51257">
    <property type="entry name" value="PROKAR_LIPOPROTEIN"/>
    <property type="match status" value="1"/>
</dbReference>
<dbReference type="PANTHER" id="PTHR43031:SF1">
    <property type="entry name" value="PYRIDINE NUCLEOTIDE-DISULPHIDE OXIDOREDUCTASE"/>
    <property type="match status" value="1"/>
</dbReference>
<proteinExistence type="predicted"/>
<dbReference type="RefSeq" id="WP_309941408.1">
    <property type="nucleotide sequence ID" value="NZ_AP025305.1"/>
</dbReference>
<dbReference type="CDD" id="cd02947">
    <property type="entry name" value="TRX_family"/>
    <property type="match status" value="1"/>
</dbReference>
<reference evidence="4" key="1">
    <citation type="submission" date="2023-07" db="EMBL/GenBank/DDBJ databases">
        <title>Genomic Encyclopedia of Type Strains, Phase IV (KMG-IV): sequencing the most valuable type-strain genomes for metagenomic binning, comparative biology and taxonomic classification.</title>
        <authorList>
            <person name="Goeker M."/>
        </authorList>
    </citation>
    <scope>NUCLEOTIDE SEQUENCE</scope>
    <source>
        <strain evidence="4">DSM 26174</strain>
    </source>
</reference>
<dbReference type="InterPro" id="IPR013766">
    <property type="entry name" value="Thioredoxin_domain"/>
</dbReference>
<protein>
    <submittedName>
        <fullName evidence="4">Rhodanese-related sulfurtransferase</fullName>
    </submittedName>
</protein>
<feature type="domain" description="Rhodanese" evidence="2">
    <location>
        <begin position="36"/>
        <end position="127"/>
    </location>
</feature>
<dbReference type="Gene3D" id="3.40.30.10">
    <property type="entry name" value="Glutaredoxin"/>
    <property type="match status" value="1"/>
</dbReference>
<dbReference type="SUPFAM" id="SSF52821">
    <property type="entry name" value="Rhodanese/Cell cycle control phosphatase"/>
    <property type="match status" value="1"/>
</dbReference>
<dbReference type="SUPFAM" id="SSF52833">
    <property type="entry name" value="Thioredoxin-like"/>
    <property type="match status" value="1"/>
</dbReference>
<dbReference type="Proteomes" id="UP001185092">
    <property type="component" value="Unassembled WGS sequence"/>
</dbReference>
<evidence type="ECO:0000313" key="5">
    <source>
        <dbReference type="Proteomes" id="UP001185092"/>
    </source>
</evidence>
<name>A0AAE3XSB3_9BACT</name>
<sequence>MKKILLILLAIINLTASCQEKKHKDIDVKQLNEILASNKVQLLDVRTPQELKRGKIEYAVNINVKDNDFISQAENTIDKNEPVYIYCHSGGRSATAARKLTQAGYENVINVDGGITDWIANGYAVNLEEDNSSINMDKVNLFIKKLDNKPMTVVNFYATWCGSCKKNRPILDKLSTDFTQFEYIHLDVDKHPDIFKYYKLQAVPSLLIFKGSKMESQNDGLIKEGELRNKLNSIASSL</sequence>